<sequence>MEIDKLKAKRVLYITAAVIVLFGVALLMAVWGDKKKQKSPSLKKPEVTIYREGGLTGVEQFTSDMNSVRKSLSDLTKIAEKQQSSMETLNQRVSELEKPQSRAKHGDSPDRERDAPAERVPEFNVKRETLDLKAAPPLAPPLPRPLAGAGPIGAPAPAVPPASAAEKPGQPAASVQPRQINITDSSGQSFDFKKVKEEKAQAFEAAFDAKKAQNVFMPVGSMFTAVMLTGASMPTSAATQKNPIPMVFRVKREAILANFASIDVRDCFLLASGYGQMATERVILRGEALTCVRPDGGVLETPLSAYIVGSDGQVGVAGRLTSKQGQLIANALLGGTISGLASPLQRSRVPALNLAPGAGSIYEDESMGQVLQSGVAGGFSQTTSAIAKHYLKLAEETFPVIDVAAGEVVTVVVSQGVPLPLKGSTSLNRIASDSGDGAVRTALHRPTSQPKGGEAAAQKDPAKQPQAQPVWQSGAAFGTPEKDSSKPESLSDDINSAIRNTLGALK</sequence>
<dbReference type="CDD" id="cd16430">
    <property type="entry name" value="TraB"/>
    <property type="match status" value="1"/>
</dbReference>
<dbReference type="Proteomes" id="UP001595693">
    <property type="component" value="Unassembled WGS sequence"/>
</dbReference>
<reference evidence="4" key="1">
    <citation type="journal article" date="2019" name="Int. J. Syst. Evol. Microbiol.">
        <title>The Global Catalogue of Microorganisms (GCM) 10K type strain sequencing project: providing services to taxonomists for standard genome sequencing and annotation.</title>
        <authorList>
            <consortium name="The Broad Institute Genomics Platform"/>
            <consortium name="The Broad Institute Genome Sequencing Center for Infectious Disease"/>
            <person name="Wu L."/>
            <person name="Ma J."/>
        </authorList>
    </citation>
    <scope>NUCLEOTIDE SEQUENCE [LARGE SCALE GENOMIC DNA]</scope>
    <source>
        <strain evidence="4">CCUG 2113</strain>
    </source>
</reference>
<keyword evidence="2" id="KW-0812">Transmembrane</keyword>
<feature type="compositionally biased region" description="Low complexity" evidence="1">
    <location>
        <begin position="455"/>
        <end position="469"/>
    </location>
</feature>
<evidence type="ECO:0000256" key="2">
    <source>
        <dbReference type="SAM" id="Phobius"/>
    </source>
</evidence>
<dbReference type="EMBL" id="JBHSAJ010000182">
    <property type="protein sequence ID" value="MFC3938519.1"/>
    <property type="molecule type" value="Genomic_DNA"/>
</dbReference>
<feature type="region of interest" description="Disordered" evidence="1">
    <location>
        <begin position="443"/>
        <end position="495"/>
    </location>
</feature>
<dbReference type="Pfam" id="PF03743">
    <property type="entry name" value="TrbI"/>
    <property type="match status" value="1"/>
</dbReference>
<dbReference type="RefSeq" id="WP_055400065.1">
    <property type="nucleotide sequence ID" value="NZ_JAMXAX010000022.1"/>
</dbReference>
<evidence type="ECO:0000313" key="4">
    <source>
        <dbReference type="Proteomes" id="UP001595693"/>
    </source>
</evidence>
<accession>A0ABV8DJ74</accession>
<feature type="compositionally biased region" description="Low complexity" evidence="1">
    <location>
        <begin position="145"/>
        <end position="165"/>
    </location>
</feature>
<feature type="compositionally biased region" description="Polar residues" evidence="1">
    <location>
        <begin position="81"/>
        <end position="93"/>
    </location>
</feature>
<keyword evidence="2" id="KW-1133">Transmembrane helix</keyword>
<gene>
    <name evidence="3" type="ORF">ACFOW3_28260</name>
</gene>
<feature type="transmembrane region" description="Helical" evidence="2">
    <location>
        <begin position="12"/>
        <end position="32"/>
    </location>
</feature>
<feature type="compositionally biased region" description="Basic and acidic residues" evidence="1">
    <location>
        <begin position="94"/>
        <end position="131"/>
    </location>
</feature>
<protein>
    <submittedName>
        <fullName evidence="3">TrbI/VirB10 family protein</fullName>
    </submittedName>
</protein>
<evidence type="ECO:0000313" key="3">
    <source>
        <dbReference type="EMBL" id="MFC3938519.1"/>
    </source>
</evidence>
<evidence type="ECO:0000256" key="1">
    <source>
        <dbReference type="SAM" id="MobiDB-lite"/>
    </source>
</evidence>
<comment type="caution">
    <text evidence="3">The sequence shown here is derived from an EMBL/GenBank/DDBJ whole genome shotgun (WGS) entry which is preliminary data.</text>
</comment>
<proteinExistence type="predicted"/>
<dbReference type="InterPro" id="IPR005498">
    <property type="entry name" value="T4SS_VirB10/TraB/TrbI"/>
</dbReference>
<keyword evidence="2" id="KW-0472">Membrane</keyword>
<keyword evidence="4" id="KW-1185">Reference proteome</keyword>
<name>A0ABV8DJ74_9BURK</name>
<feature type="region of interest" description="Disordered" evidence="1">
    <location>
        <begin position="79"/>
        <end position="178"/>
    </location>
</feature>
<organism evidence="3 4">
    <name type="scientific">Acidovorax facilis</name>
    <dbReference type="NCBI Taxonomy" id="12917"/>
    <lineage>
        <taxon>Bacteria</taxon>
        <taxon>Pseudomonadati</taxon>
        <taxon>Pseudomonadota</taxon>
        <taxon>Betaproteobacteria</taxon>
        <taxon>Burkholderiales</taxon>
        <taxon>Comamonadaceae</taxon>
        <taxon>Acidovorax</taxon>
    </lineage>
</organism>